<accession>A0A0A9HK18</accession>
<proteinExistence type="predicted"/>
<reference evidence="1" key="2">
    <citation type="journal article" date="2015" name="Data Brief">
        <title>Shoot transcriptome of the giant reed, Arundo donax.</title>
        <authorList>
            <person name="Barrero R.A."/>
            <person name="Guerrero F.D."/>
            <person name="Moolhuijzen P."/>
            <person name="Goolsby J.A."/>
            <person name="Tidwell J."/>
            <person name="Bellgard S.E."/>
            <person name="Bellgard M.I."/>
        </authorList>
    </citation>
    <scope>NUCLEOTIDE SEQUENCE</scope>
    <source>
        <tissue evidence="1">Shoot tissue taken approximately 20 cm above the soil surface</tissue>
    </source>
</reference>
<organism evidence="1">
    <name type="scientific">Arundo donax</name>
    <name type="common">Giant reed</name>
    <name type="synonym">Donax arundinaceus</name>
    <dbReference type="NCBI Taxonomy" id="35708"/>
    <lineage>
        <taxon>Eukaryota</taxon>
        <taxon>Viridiplantae</taxon>
        <taxon>Streptophyta</taxon>
        <taxon>Embryophyta</taxon>
        <taxon>Tracheophyta</taxon>
        <taxon>Spermatophyta</taxon>
        <taxon>Magnoliopsida</taxon>
        <taxon>Liliopsida</taxon>
        <taxon>Poales</taxon>
        <taxon>Poaceae</taxon>
        <taxon>PACMAD clade</taxon>
        <taxon>Arundinoideae</taxon>
        <taxon>Arundineae</taxon>
        <taxon>Arundo</taxon>
    </lineage>
</organism>
<name>A0A0A9HK18_ARUDO</name>
<sequence>MLFQRGDELGVLPLLARHHDIGWG</sequence>
<dbReference type="AlphaFoldDB" id="A0A0A9HK18"/>
<dbReference type="EMBL" id="GBRH01164653">
    <property type="protein sequence ID" value="JAE33243.1"/>
    <property type="molecule type" value="Transcribed_RNA"/>
</dbReference>
<evidence type="ECO:0000313" key="1">
    <source>
        <dbReference type="EMBL" id="JAE33243.1"/>
    </source>
</evidence>
<protein>
    <submittedName>
        <fullName evidence="1">Uncharacterized protein</fullName>
    </submittedName>
</protein>
<reference evidence="1" key="1">
    <citation type="submission" date="2014-09" db="EMBL/GenBank/DDBJ databases">
        <authorList>
            <person name="Magalhaes I.L.F."/>
            <person name="Oliveira U."/>
            <person name="Santos F.R."/>
            <person name="Vidigal T.H.D.A."/>
            <person name="Brescovit A.D."/>
            <person name="Santos A.J."/>
        </authorList>
    </citation>
    <scope>NUCLEOTIDE SEQUENCE</scope>
    <source>
        <tissue evidence="1">Shoot tissue taken approximately 20 cm above the soil surface</tissue>
    </source>
</reference>